<protein>
    <submittedName>
        <fullName evidence="4">Uncharacterized protein</fullName>
    </submittedName>
</protein>
<keyword evidence="2" id="KW-0732">Signal</keyword>
<feature type="signal peptide" evidence="2">
    <location>
        <begin position="1"/>
        <end position="19"/>
    </location>
</feature>
<proteinExistence type="predicted"/>
<dbReference type="EMBL" id="HBGN01004460">
    <property type="protein sequence ID" value="CAD9316555.1"/>
    <property type="molecule type" value="Transcribed_RNA"/>
</dbReference>
<organism evidence="4">
    <name type="scientific">Ditylum brightwellii</name>
    <dbReference type="NCBI Taxonomy" id="49249"/>
    <lineage>
        <taxon>Eukaryota</taxon>
        <taxon>Sar</taxon>
        <taxon>Stramenopiles</taxon>
        <taxon>Ochrophyta</taxon>
        <taxon>Bacillariophyta</taxon>
        <taxon>Mediophyceae</taxon>
        <taxon>Lithodesmiophycidae</taxon>
        <taxon>Lithodesmiales</taxon>
        <taxon>Lithodesmiaceae</taxon>
        <taxon>Ditylum</taxon>
    </lineage>
</organism>
<evidence type="ECO:0000256" key="1">
    <source>
        <dbReference type="SAM" id="Phobius"/>
    </source>
</evidence>
<evidence type="ECO:0000256" key="2">
    <source>
        <dbReference type="SAM" id="SignalP"/>
    </source>
</evidence>
<accession>A0A6U3PAQ2</accession>
<keyword evidence="1" id="KW-1133">Transmembrane helix</keyword>
<sequence>MKVAAITTVLAAIVGTALSAPAIVWTNSKDASAGVQHNSESVGARSLMSSLKSSEESSLDAVVFLLGRDDDGSASLNRLTASGALPNVRSLYNDADVVYHNVDGVESSYAIARDAKNNGQRNVMEVTLSEFYSKMQSLESAAEEANVDGKVNKKEKETRKRGRALAAADLLVVNVAPNSDMAALDSAVNAAVESALVGNVVLSSVRSVDEVKQERKLAARRKLLVSPSGRRRLADNDDDNTPTYYVNMTPNIFAGILYFFFFAWLAFTGISCMNMIQGQDVYAKKYPTIGREA</sequence>
<name>A0A6U3PAQ2_9STRA</name>
<feature type="chain" id="PRO_5036191985" evidence="2">
    <location>
        <begin position="20"/>
        <end position="293"/>
    </location>
</feature>
<feature type="transmembrane region" description="Helical" evidence="1">
    <location>
        <begin position="252"/>
        <end position="276"/>
    </location>
</feature>
<dbReference type="AlphaFoldDB" id="A0A6U3PAQ2"/>
<keyword evidence="1" id="KW-0812">Transmembrane</keyword>
<reference evidence="4" key="1">
    <citation type="submission" date="2021-01" db="EMBL/GenBank/DDBJ databases">
        <authorList>
            <person name="Corre E."/>
            <person name="Pelletier E."/>
            <person name="Niang G."/>
            <person name="Scheremetjew M."/>
            <person name="Finn R."/>
            <person name="Kale V."/>
            <person name="Holt S."/>
            <person name="Cochrane G."/>
            <person name="Meng A."/>
            <person name="Brown T."/>
            <person name="Cohen L."/>
        </authorList>
    </citation>
    <scope>NUCLEOTIDE SEQUENCE</scope>
    <source>
        <strain evidence="4">Pop2</strain>
    </source>
</reference>
<evidence type="ECO:0000313" key="3">
    <source>
        <dbReference type="EMBL" id="CAD9316547.1"/>
    </source>
</evidence>
<evidence type="ECO:0000313" key="4">
    <source>
        <dbReference type="EMBL" id="CAD9316555.1"/>
    </source>
</evidence>
<dbReference type="EMBL" id="HBGN01004449">
    <property type="protein sequence ID" value="CAD9316547.1"/>
    <property type="molecule type" value="Transcribed_RNA"/>
</dbReference>
<keyword evidence="1" id="KW-0472">Membrane</keyword>
<gene>
    <name evidence="3" type="ORF">DBRI1063_LOCUS2954</name>
    <name evidence="4" type="ORF">DBRI1063_LOCUS2962</name>
</gene>